<dbReference type="Pfam" id="PF00651">
    <property type="entry name" value="BTB"/>
    <property type="match status" value="1"/>
</dbReference>
<dbReference type="InterPro" id="IPR011333">
    <property type="entry name" value="SKP1/BTB/POZ_sf"/>
</dbReference>
<dbReference type="OrthoDB" id="1022638at2759"/>
<feature type="domain" description="BTB" evidence="1">
    <location>
        <begin position="48"/>
        <end position="121"/>
    </location>
</feature>
<name>A0A6A6D400_ZASCE</name>
<evidence type="ECO:0000313" key="2">
    <source>
        <dbReference type="EMBL" id="KAF2172869.1"/>
    </source>
</evidence>
<dbReference type="RefSeq" id="XP_033673758.1">
    <property type="nucleotide sequence ID" value="XM_033803785.1"/>
</dbReference>
<dbReference type="PANTHER" id="PTHR47843">
    <property type="entry name" value="BTB DOMAIN-CONTAINING PROTEIN-RELATED"/>
    <property type="match status" value="1"/>
</dbReference>
<dbReference type="Proteomes" id="UP000799537">
    <property type="component" value="Unassembled WGS sequence"/>
</dbReference>
<keyword evidence="3" id="KW-1185">Reference proteome</keyword>
<proteinExistence type="predicted"/>
<accession>A0A6A6D400</accession>
<dbReference type="GeneID" id="54557057"/>
<dbReference type="Gene3D" id="3.30.710.10">
    <property type="entry name" value="Potassium Channel Kv1.1, Chain A"/>
    <property type="match status" value="1"/>
</dbReference>
<dbReference type="InterPro" id="IPR000210">
    <property type="entry name" value="BTB/POZ_dom"/>
</dbReference>
<protein>
    <recommendedName>
        <fullName evidence="1">BTB domain-containing protein</fullName>
    </recommendedName>
</protein>
<organism evidence="2 3">
    <name type="scientific">Zasmidium cellare ATCC 36951</name>
    <dbReference type="NCBI Taxonomy" id="1080233"/>
    <lineage>
        <taxon>Eukaryota</taxon>
        <taxon>Fungi</taxon>
        <taxon>Dikarya</taxon>
        <taxon>Ascomycota</taxon>
        <taxon>Pezizomycotina</taxon>
        <taxon>Dothideomycetes</taxon>
        <taxon>Dothideomycetidae</taxon>
        <taxon>Mycosphaerellales</taxon>
        <taxon>Mycosphaerellaceae</taxon>
        <taxon>Zasmidium</taxon>
    </lineage>
</organism>
<evidence type="ECO:0000259" key="1">
    <source>
        <dbReference type="PROSITE" id="PS50097"/>
    </source>
</evidence>
<sequence length="258" mass="29891">MDAEDKDRRLRPHKRAYTDLPEDFEYVTLFHRACITLADSAASSFTSQQVTIVVGADSEDELRAFYAHEKILAKNSDFFAAALRGLWTESKEHIVRLPDQTPGSFELFLRFIYRGDIRKRADYGFEYADTSYAELMVRCWALGEKMLCTAFQDAVMDALQEEIFRLPATPDELHEPIYSFTSTPNALSRLWVDIAFFEWNHRDLREMVDPAKHGEFLLHLAGKLLNSTHQDRQNVPPYDRVTGCDYHEHVKKGLPCYK</sequence>
<dbReference type="CDD" id="cd18186">
    <property type="entry name" value="BTB_POZ_ZBTB_KLHL-like"/>
    <property type="match status" value="1"/>
</dbReference>
<dbReference type="EMBL" id="ML993580">
    <property type="protein sequence ID" value="KAF2172869.1"/>
    <property type="molecule type" value="Genomic_DNA"/>
</dbReference>
<reference evidence="2" key="1">
    <citation type="journal article" date="2020" name="Stud. Mycol.">
        <title>101 Dothideomycetes genomes: a test case for predicting lifestyles and emergence of pathogens.</title>
        <authorList>
            <person name="Haridas S."/>
            <person name="Albert R."/>
            <person name="Binder M."/>
            <person name="Bloem J."/>
            <person name="Labutti K."/>
            <person name="Salamov A."/>
            <person name="Andreopoulos B."/>
            <person name="Baker S."/>
            <person name="Barry K."/>
            <person name="Bills G."/>
            <person name="Bluhm B."/>
            <person name="Cannon C."/>
            <person name="Castanera R."/>
            <person name="Culley D."/>
            <person name="Daum C."/>
            <person name="Ezra D."/>
            <person name="Gonzalez J."/>
            <person name="Henrissat B."/>
            <person name="Kuo A."/>
            <person name="Liang C."/>
            <person name="Lipzen A."/>
            <person name="Lutzoni F."/>
            <person name="Magnuson J."/>
            <person name="Mondo S."/>
            <person name="Nolan M."/>
            <person name="Ohm R."/>
            <person name="Pangilinan J."/>
            <person name="Park H.-J."/>
            <person name="Ramirez L."/>
            <person name="Alfaro M."/>
            <person name="Sun H."/>
            <person name="Tritt A."/>
            <person name="Yoshinaga Y."/>
            <person name="Zwiers L.-H."/>
            <person name="Turgeon B."/>
            <person name="Goodwin S."/>
            <person name="Spatafora J."/>
            <person name="Crous P."/>
            <person name="Grigoriev I."/>
        </authorList>
    </citation>
    <scope>NUCLEOTIDE SEQUENCE</scope>
    <source>
        <strain evidence="2">ATCC 36951</strain>
    </source>
</reference>
<gene>
    <name evidence="2" type="ORF">M409DRAFT_16823</name>
</gene>
<dbReference type="PANTHER" id="PTHR47843:SF2">
    <property type="entry name" value="BTB DOMAIN-CONTAINING PROTEIN"/>
    <property type="match status" value="1"/>
</dbReference>
<dbReference type="SUPFAM" id="SSF54695">
    <property type="entry name" value="POZ domain"/>
    <property type="match status" value="1"/>
</dbReference>
<dbReference type="AlphaFoldDB" id="A0A6A6D400"/>
<dbReference type="PROSITE" id="PS50097">
    <property type="entry name" value="BTB"/>
    <property type="match status" value="1"/>
</dbReference>
<evidence type="ECO:0000313" key="3">
    <source>
        <dbReference type="Proteomes" id="UP000799537"/>
    </source>
</evidence>